<evidence type="ECO:0000313" key="3">
    <source>
        <dbReference type="EMBL" id="GAA1585726.1"/>
    </source>
</evidence>
<keyword evidence="3" id="KW-0378">Hydrolase</keyword>
<dbReference type="PANTHER" id="PTHR37017:SF11">
    <property type="entry name" value="ESTERASE_LIPASE_THIOESTERASE DOMAIN-CONTAINING PROTEIN"/>
    <property type="match status" value="1"/>
</dbReference>
<dbReference type="Gene3D" id="3.40.50.1820">
    <property type="entry name" value="alpha/beta hydrolase"/>
    <property type="match status" value="1"/>
</dbReference>
<accession>A0ABP4PMT6</accession>
<dbReference type="InterPro" id="IPR052897">
    <property type="entry name" value="Sec-Metab_Biosynth_Hydrolase"/>
</dbReference>
<feature type="signal peptide" evidence="1">
    <location>
        <begin position="1"/>
        <end position="31"/>
    </location>
</feature>
<dbReference type="GO" id="GO:0016787">
    <property type="term" value="F:hydrolase activity"/>
    <property type="evidence" value="ECO:0007669"/>
    <property type="project" value="UniProtKB-KW"/>
</dbReference>
<name>A0ABP4PMT6_9ACTN</name>
<feature type="chain" id="PRO_5046337644" evidence="1">
    <location>
        <begin position="32"/>
        <end position="268"/>
    </location>
</feature>
<dbReference type="InterPro" id="IPR029058">
    <property type="entry name" value="AB_hydrolase_fold"/>
</dbReference>
<dbReference type="Proteomes" id="UP001500393">
    <property type="component" value="Unassembled WGS sequence"/>
</dbReference>
<feature type="domain" description="AB hydrolase-1" evidence="2">
    <location>
        <begin position="43"/>
        <end position="260"/>
    </location>
</feature>
<dbReference type="Pfam" id="PF12697">
    <property type="entry name" value="Abhydrolase_6"/>
    <property type="match status" value="1"/>
</dbReference>
<gene>
    <name evidence="3" type="ORF">GCM10009789_44140</name>
</gene>
<dbReference type="PROSITE" id="PS51318">
    <property type="entry name" value="TAT"/>
    <property type="match status" value="1"/>
</dbReference>
<dbReference type="RefSeq" id="WP_344216773.1">
    <property type="nucleotide sequence ID" value="NZ_BAAAOS010000031.1"/>
</dbReference>
<sequence>MTARFLTTRRRVLAAAAGIALIAAGTTTATAAVQNHNQPKPTVVLLHGAFADGSSWNEVTERLQRDGYEVVAPAVPLRSIAGDTSYLTGVLAGIPGPKVLVGHSYGGALVSQLAGTSGVKALVYVAAFIPQAGETLGGLTAKYPGSEIGPDTTNVITYPGGVDLVMKPGSFPTVFAADLSPREQAVLTAAQRPVAAAVFDEPVATTTAPASLPKYALVATQDKAIPPAAELFMAERAGATTVKVRSSHLPMLSHPKAVTALIEQAAKN</sequence>
<organism evidence="3 4">
    <name type="scientific">Kribbella sancticallisti</name>
    <dbReference type="NCBI Taxonomy" id="460087"/>
    <lineage>
        <taxon>Bacteria</taxon>
        <taxon>Bacillati</taxon>
        <taxon>Actinomycetota</taxon>
        <taxon>Actinomycetes</taxon>
        <taxon>Propionibacteriales</taxon>
        <taxon>Kribbellaceae</taxon>
        <taxon>Kribbella</taxon>
    </lineage>
</organism>
<reference evidence="4" key="1">
    <citation type="journal article" date="2019" name="Int. J. Syst. Evol. Microbiol.">
        <title>The Global Catalogue of Microorganisms (GCM) 10K type strain sequencing project: providing services to taxonomists for standard genome sequencing and annotation.</title>
        <authorList>
            <consortium name="The Broad Institute Genomics Platform"/>
            <consortium name="The Broad Institute Genome Sequencing Center for Infectious Disease"/>
            <person name="Wu L."/>
            <person name="Ma J."/>
        </authorList>
    </citation>
    <scope>NUCLEOTIDE SEQUENCE [LARGE SCALE GENOMIC DNA]</scope>
    <source>
        <strain evidence="4">JCM 14969</strain>
    </source>
</reference>
<dbReference type="PANTHER" id="PTHR37017">
    <property type="entry name" value="AB HYDROLASE-1 DOMAIN-CONTAINING PROTEIN-RELATED"/>
    <property type="match status" value="1"/>
</dbReference>
<evidence type="ECO:0000313" key="4">
    <source>
        <dbReference type="Proteomes" id="UP001500393"/>
    </source>
</evidence>
<comment type="caution">
    <text evidence="3">The sequence shown here is derived from an EMBL/GenBank/DDBJ whole genome shotgun (WGS) entry which is preliminary data.</text>
</comment>
<dbReference type="InterPro" id="IPR006311">
    <property type="entry name" value="TAT_signal"/>
</dbReference>
<keyword evidence="1" id="KW-0732">Signal</keyword>
<keyword evidence="4" id="KW-1185">Reference proteome</keyword>
<dbReference type="EMBL" id="BAAAOS010000031">
    <property type="protein sequence ID" value="GAA1585726.1"/>
    <property type="molecule type" value="Genomic_DNA"/>
</dbReference>
<proteinExistence type="predicted"/>
<protein>
    <submittedName>
        <fullName evidence="3">Alpha/beta hydrolase</fullName>
    </submittedName>
</protein>
<dbReference type="SUPFAM" id="SSF53474">
    <property type="entry name" value="alpha/beta-Hydrolases"/>
    <property type="match status" value="1"/>
</dbReference>
<evidence type="ECO:0000256" key="1">
    <source>
        <dbReference type="SAM" id="SignalP"/>
    </source>
</evidence>
<evidence type="ECO:0000259" key="2">
    <source>
        <dbReference type="Pfam" id="PF12697"/>
    </source>
</evidence>
<dbReference type="InterPro" id="IPR000073">
    <property type="entry name" value="AB_hydrolase_1"/>
</dbReference>